<accession>A0A8T0ENH3</accession>
<evidence type="ECO:0000313" key="2">
    <source>
        <dbReference type="EMBL" id="KAF8777340.1"/>
    </source>
</evidence>
<reference evidence="2" key="2">
    <citation type="submission" date="2020-06" db="EMBL/GenBank/DDBJ databases">
        <authorList>
            <person name="Sheffer M."/>
        </authorList>
    </citation>
    <scope>NUCLEOTIDE SEQUENCE</scope>
</reference>
<organism evidence="2 3">
    <name type="scientific">Argiope bruennichi</name>
    <name type="common">Wasp spider</name>
    <name type="synonym">Aranea bruennichi</name>
    <dbReference type="NCBI Taxonomy" id="94029"/>
    <lineage>
        <taxon>Eukaryota</taxon>
        <taxon>Metazoa</taxon>
        <taxon>Ecdysozoa</taxon>
        <taxon>Arthropoda</taxon>
        <taxon>Chelicerata</taxon>
        <taxon>Arachnida</taxon>
        <taxon>Araneae</taxon>
        <taxon>Araneomorphae</taxon>
        <taxon>Entelegynae</taxon>
        <taxon>Araneoidea</taxon>
        <taxon>Araneidae</taxon>
        <taxon>Argiope</taxon>
    </lineage>
</organism>
<feature type="compositionally biased region" description="Polar residues" evidence="1">
    <location>
        <begin position="158"/>
        <end position="172"/>
    </location>
</feature>
<dbReference type="EMBL" id="JABXBU010002072">
    <property type="protein sequence ID" value="KAF8777340.1"/>
    <property type="molecule type" value="Genomic_DNA"/>
</dbReference>
<evidence type="ECO:0000256" key="1">
    <source>
        <dbReference type="SAM" id="MobiDB-lite"/>
    </source>
</evidence>
<keyword evidence="3" id="KW-1185">Reference proteome</keyword>
<proteinExistence type="predicted"/>
<protein>
    <submittedName>
        <fullName evidence="2">Uncharacterized protein</fullName>
    </submittedName>
</protein>
<reference evidence="2" key="1">
    <citation type="journal article" date="2020" name="bioRxiv">
        <title>Chromosome-level reference genome of the European wasp spider Argiope bruennichi: a resource for studies on range expansion and evolutionary adaptation.</title>
        <authorList>
            <person name="Sheffer M.M."/>
            <person name="Hoppe A."/>
            <person name="Krehenwinkel H."/>
            <person name="Uhl G."/>
            <person name="Kuss A.W."/>
            <person name="Jensen L."/>
            <person name="Jensen C."/>
            <person name="Gillespie R.G."/>
            <person name="Hoff K.J."/>
            <person name="Prost S."/>
        </authorList>
    </citation>
    <scope>NUCLEOTIDE SEQUENCE</scope>
</reference>
<feature type="region of interest" description="Disordered" evidence="1">
    <location>
        <begin position="270"/>
        <end position="301"/>
    </location>
</feature>
<dbReference type="AlphaFoldDB" id="A0A8T0ENH3"/>
<feature type="region of interest" description="Disordered" evidence="1">
    <location>
        <begin position="158"/>
        <end position="182"/>
    </location>
</feature>
<name>A0A8T0ENH3_ARGBR</name>
<evidence type="ECO:0000313" key="3">
    <source>
        <dbReference type="Proteomes" id="UP000807504"/>
    </source>
</evidence>
<dbReference type="Proteomes" id="UP000807504">
    <property type="component" value="Unassembled WGS sequence"/>
</dbReference>
<feature type="compositionally biased region" description="Basic and acidic residues" evidence="1">
    <location>
        <begin position="289"/>
        <end position="301"/>
    </location>
</feature>
<comment type="caution">
    <text evidence="2">The sequence shown here is derived from an EMBL/GenBank/DDBJ whole genome shotgun (WGS) entry which is preliminary data.</text>
</comment>
<gene>
    <name evidence="2" type="ORF">HNY73_014211</name>
</gene>
<feature type="region of interest" description="Disordered" evidence="1">
    <location>
        <begin position="368"/>
        <end position="393"/>
    </location>
</feature>
<sequence>MDWSNEVGTVCSARMPVKIVQRAQYMNDAMDSVFGKFTQARHYQKNSEFRGGIWDCNPVEKTVPTELCYMDLSNNLQNKTYSLEEMLACDNEDDDTEMIEDDDVAGKHNKPAEVNVITSCTEVSVDVKNKRWRSEEFDKASLLPCNVEITRKKSKKNVSFSDSVESMENSSKPPGINKSSHETVRNDIDVKMKSNVSDLKKTVNCNEIKEIKNFVTSREISDVPVKLEKNRSVLEGKSADKESNKVKSWKKLISQPCALEDQLLKEQVQVKSSENSTKESSDKKKKNIHVTEHETEPKRSEINYEVKNEEFMNRNHLKNLIPELFDFIESETMDKTEHTCTKKKDQSKQKDNELITMHNTELKMNISQSSQENVPLKDDHSHSQMDLSANEAASDSFEDDSALKLEDKVHLKNLLTKFLKDTNIAERITTRIVKLSEQNNKVNDVSERDKNLSNDMQTNFIPMVRCDKSHEENSLKEQVSCSDNLPEDDLEYESVNNDVQRKKTCCPPVCEKSSCNQPSFQRNRSIGKDLMVAKATEIDENSEKASTTAYQGGRNFEKSISRSRSDSYTNWRSQCIDVRGKDSMENTVPQSSTSVDWRNECTSPRNQHYNASRYNNHYSKRIQNFKKQEEDVLSNIEYVDDNPLIVIPLNIREPPDPSTRFKENVDPESIWDAPEEKKLPHCNQTHLRNESIGSTKGSETEEVHAQFLKSKPTSIPRFFDNPKRTYMSAKSNDEISEEIKQYSPKKITSTSPVLSNENNRSRSHSRQENFNHQKSYQRNRSASEHWRSHLFATSLVHDIFFLIKITDQDGAIEKLKILKEDFLEVKRENAKLSYIIPDPRDRPRNIAYSANAVKMLVRCVFSASYKIPNWMTALEAFSLAKKIGIKGLQEECQTYFKNYKTLSEQIENVAVCAKQLQAVDALKSTKFFQKVQNIENFPVQNAYTPQRCSVSCSVLMDSSEFVIPLLSEIYRGLESCNETDVTNTLIFRSLTNVTCLSGLQLKFLAEDIHPQLNIVCEVFKNKEKLFFKEFDTKAKPSVNISFDDEIEVKLSEQVEISIIIEDVVLKLCPQLTDEFIRHEKFHARFESSKTSDKNKLFCIEKLFYT</sequence>
<feature type="compositionally biased region" description="Polar residues" evidence="1">
    <location>
        <begin position="384"/>
        <end position="393"/>
    </location>
</feature>
<feature type="region of interest" description="Disordered" evidence="1">
    <location>
        <begin position="737"/>
        <end position="779"/>
    </location>
</feature>